<name>A0ABP6VH73_9ACTN</name>
<dbReference type="RefSeq" id="WP_345559767.1">
    <property type="nucleotide sequence ID" value="NZ_BAABDQ010000002.1"/>
</dbReference>
<dbReference type="SUPFAM" id="SSF56645">
    <property type="entry name" value="Acyl-CoA dehydrogenase NM domain-like"/>
    <property type="match status" value="1"/>
</dbReference>
<evidence type="ECO:0000256" key="1">
    <source>
        <dbReference type="ARBA" id="ARBA00001974"/>
    </source>
</evidence>
<organism evidence="11 12">
    <name type="scientific">Nonomuraea rosea</name>
    <dbReference type="NCBI Taxonomy" id="638574"/>
    <lineage>
        <taxon>Bacteria</taxon>
        <taxon>Bacillati</taxon>
        <taxon>Actinomycetota</taxon>
        <taxon>Actinomycetes</taxon>
        <taxon>Streptosporangiales</taxon>
        <taxon>Streptosporangiaceae</taxon>
        <taxon>Nonomuraea</taxon>
    </lineage>
</organism>
<proteinExistence type="inferred from homology"/>
<gene>
    <name evidence="11" type="ORF">GCM10022419_014210</name>
</gene>
<dbReference type="PANTHER" id="PTHR42807:SF1">
    <property type="entry name" value="GLUTARYL-COA DEHYDROGENASE, MITOCHONDRIAL"/>
    <property type="match status" value="1"/>
</dbReference>
<dbReference type="Gene3D" id="2.40.110.10">
    <property type="entry name" value="Butyryl-CoA Dehydrogenase, subunit A, domain 2"/>
    <property type="match status" value="1"/>
</dbReference>
<comment type="caution">
    <text evidence="11">The sequence shown here is derived from an EMBL/GenBank/DDBJ whole genome shotgun (WGS) entry which is preliminary data.</text>
</comment>
<dbReference type="Pfam" id="PF00441">
    <property type="entry name" value="Acyl-CoA_dh_1"/>
    <property type="match status" value="1"/>
</dbReference>
<evidence type="ECO:0000313" key="11">
    <source>
        <dbReference type="EMBL" id="GAA3535713.1"/>
    </source>
</evidence>
<accession>A0ABP6VH73</accession>
<dbReference type="Pfam" id="PF02771">
    <property type="entry name" value="Acyl-CoA_dh_N"/>
    <property type="match status" value="1"/>
</dbReference>
<dbReference type="Gene3D" id="1.20.140.10">
    <property type="entry name" value="Butyryl-CoA Dehydrogenase, subunit A, domain 3"/>
    <property type="match status" value="1"/>
</dbReference>
<evidence type="ECO:0000313" key="12">
    <source>
        <dbReference type="Proteomes" id="UP001500630"/>
    </source>
</evidence>
<evidence type="ECO:0000256" key="6">
    <source>
        <dbReference type="ARBA" id="ARBA00023002"/>
    </source>
</evidence>
<reference evidence="12" key="1">
    <citation type="journal article" date="2019" name="Int. J. Syst. Evol. Microbiol.">
        <title>The Global Catalogue of Microorganisms (GCM) 10K type strain sequencing project: providing services to taxonomists for standard genome sequencing and annotation.</title>
        <authorList>
            <consortium name="The Broad Institute Genomics Platform"/>
            <consortium name="The Broad Institute Genome Sequencing Center for Infectious Disease"/>
            <person name="Wu L."/>
            <person name="Ma J."/>
        </authorList>
    </citation>
    <scope>NUCLEOTIDE SEQUENCE [LARGE SCALE GENOMIC DNA]</scope>
    <source>
        <strain evidence="12">JCM 17326</strain>
    </source>
</reference>
<comment type="cofactor">
    <cofactor evidence="1 7">
        <name>FAD</name>
        <dbReference type="ChEBI" id="CHEBI:57692"/>
    </cofactor>
</comment>
<feature type="domain" description="Acyl-CoA dehydrogenase/oxidase N-terminal" evidence="10">
    <location>
        <begin position="13"/>
        <end position="124"/>
    </location>
</feature>
<dbReference type="SUPFAM" id="SSF47203">
    <property type="entry name" value="Acyl-CoA dehydrogenase C-terminal domain-like"/>
    <property type="match status" value="1"/>
</dbReference>
<keyword evidence="3 7" id="KW-0285">Flavoprotein</keyword>
<evidence type="ECO:0000259" key="8">
    <source>
        <dbReference type="Pfam" id="PF00441"/>
    </source>
</evidence>
<protein>
    <submittedName>
        <fullName evidence="11">Acyl-CoA dehydrogenase family protein</fullName>
    </submittedName>
</protein>
<dbReference type="InterPro" id="IPR036250">
    <property type="entry name" value="AcylCo_DH-like_C"/>
</dbReference>
<dbReference type="InterPro" id="IPR037069">
    <property type="entry name" value="AcylCoA_DH/ox_N_sf"/>
</dbReference>
<evidence type="ECO:0000256" key="7">
    <source>
        <dbReference type="RuleBase" id="RU362125"/>
    </source>
</evidence>
<dbReference type="PANTHER" id="PTHR42807">
    <property type="entry name" value="GLUTARYL-COA DEHYDROGENASE, MITOCHONDRIAL"/>
    <property type="match status" value="1"/>
</dbReference>
<sequence>MDDLLRLDDRLDADQRLIRDTVKSFVSDRILPDVGDWFEEGVFPARELAPELGALGLLGMHLTGYGCAGTDAISYGVACRELEAGDSGLRSFVSVQGSLAMFPIWKYGSDEQKDEWLPRMAAGEAIGCFGLTEPDHGSDPSNMRTYAKKDGSDWVLNGSKMWITNGSIADVAVVWAQTDEGIRGFVVPTSTPGFSAPEIHKKLSLRASVTSSLYFDDVRLPASAELPGVTGLKGPLSCLSEARFGIIWGVVGAARACLESAVAYAKTRVQFDKPIGAFQLTQEKLAWMYVGTAQAGLTALHLGELKDAGRLEPRQISFGKLANVRAALDIARQARSILGGNGITLEYPVIRHMNNLESVLTYEGTQEIHTLVLGEALTGLAAYR</sequence>
<dbReference type="InterPro" id="IPR046373">
    <property type="entry name" value="Acyl-CoA_Oxase/DH_mid-dom_sf"/>
</dbReference>
<keyword evidence="4 7" id="KW-0274">FAD</keyword>
<keyword evidence="12" id="KW-1185">Reference proteome</keyword>
<dbReference type="Proteomes" id="UP001500630">
    <property type="component" value="Unassembled WGS sequence"/>
</dbReference>
<comment type="similarity">
    <text evidence="2 7">Belongs to the acyl-CoA dehydrogenase family.</text>
</comment>
<keyword evidence="5" id="KW-0809">Transit peptide</keyword>
<dbReference type="InterPro" id="IPR009075">
    <property type="entry name" value="AcylCo_DH/oxidase_C"/>
</dbReference>
<dbReference type="Pfam" id="PF02770">
    <property type="entry name" value="Acyl-CoA_dh_M"/>
    <property type="match status" value="1"/>
</dbReference>
<keyword evidence="6 7" id="KW-0560">Oxidoreductase</keyword>
<evidence type="ECO:0000256" key="3">
    <source>
        <dbReference type="ARBA" id="ARBA00022630"/>
    </source>
</evidence>
<dbReference type="EMBL" id="BAABDQ010000002">
    <property type="protein sequence ID" value="GAA3535713.1"/>
    <property type="molecule type" value="Genomic_DNA"/>
</dbReference>
<evidence type="ECO:0000256" key="4">
    <source>
        <dbReference type="ARBA" id="ARBA00022827"/>
    </source>
</evidence>
<dbReference type="Gene3D" id="1.10.540.10">
    <property type="entry name" value="Acyl-CoA dehydrogenase/oxidase, N-terminal domain"/>
    <property type="match status" value="1"/>
</dbReference>
<feature type="domain" description="Acyl-CoA dehydrogenase/oxidase C-terminal" evidence="8">
    <location>
        <begin position="231"/>
        <end position="377"/>
    </location>
</feature>
<dbReference type="InterPro" id="IPR052033">
    <property type="entry name" value="Glutaryl-CoA_DH_mitochondrial"/>
</dbReference>
<evidence type="ECO:0000256" key="5">
    <source>
        <dbReference type="ARBA" id="ARBA00022946"/>
    </source>
</evidence>
<evidence type="ECO:0000259" key="9">
    <source>
        <dbReference type="Pfam" id="PF02770"/>
    </source>
</evidence>
<evidence type="ECO:0000259" key="10">
    <source>
        <dbReference type="Pfam" id="PF02771"/>
    </source>
</evidence>
<dbReference type="InterPro" id="IPR006091">
    <property type="entry name" value="Acyl-CoA_Oxase/DH_mid-dom"/>
</dbReference>
<feature type="domain" description="Acyl-CoA oxidase/dehydrogenase middle" evidence="9">
    <location>
        <begin position="128"/>
        <end position="218"/>
    </location>
</feature>
<dbReference type="InterPro" id="IPR013786">
    <property type="entry name" value="AcylCoA_DH/ox_N"/>
</dbReference>
<evidence type="ECO:0000256" key="2">
    <source>
        <dbReference type="ARBA" id="ARBA00009347"/>
    </source>
</evidence>
<dbReference type="InterPro" id="IPR009100">
    <property type="entry name" value="AcylCoA_DH/oxidase_NM_dom_sf"/>
</dbReference>